<dbReference type="PROSITE" id="PS50862">
    <property type="entry name" value="AA_TRNA_LIGASE_II"/>
    <property type="match status" value="1"/>
</dbReference>
<dbReference type="PANTHER" id="PTHR22594:SF48">
    <property type="entry name" value="ASPARAGINYL-TRNA SYNTHETASE-RELATED PROTEIN (N-TRUNCATION)"/>
    <property type="match status" value="1"/>
</dbReference>
<dbReference type="NCBIfam" id="NF005052">
    <property type="entry name" value="PRK06462.1-1"/>
    <property type="match status" value="1"/>
</dbReference>
<keyword evidence="1 8" id="KW-0436">Ligase</keyword>
<keyword evidence="4" id="KW-0648">Protein biosynthesis</keyword>
<reference evidence="7" key="4">
    <citation type="journal article" date="2023" name="Microbiol. Resour. Announc.">
        <title>Complete Genome Sequence of Vulcanisaeta souniana Strain IC-059, a Hyperthermophilic Archaeon Isolated from Hot Spring Water in Japan.</title>
        <authorList>
            <person name="Kato S."/>
            <person name="Itoh T."/>
            <person name="Wu L."/>
            <person name="Ma J."/>
            <person name="Ohkuma M."/>
        </authorList>
    </citation>
    <scope>NUCLEOTIDE SEQUENCE</scope>
    <source>
        <strain evidence="7">JCM 11219</strain>
    </source>
</reference>
<evidence type="ECO:0000313" key="7">
    <source>
        <dbReference type="EMBL" id="BDR91963.1"/>
    </source>
</evidence>
<dbReference type="InterPro" id="IPR006195">
    <property type="entry name" value="aa-tRNA-synth_II"/>
</dbReference>
<name>A0A830E441_9CREN</name>
<evidence type="ECO:0000256" key="1">
    <source>
        <dbReference type="ARBA" id="ARBA00022598"/>
    </source>
</evidence>
<accession>A0A830E441</accession>
<gene>
    <name evidence="8" type="ORF">GCM10007112_02480</name>
    <name evidence="7" type="ORF">Vsou_10560</name>
</gene>
<evidence type="ECO:0000256" key="3">
    <source>
        <dbReference type="ARBA" id="ARBA00022840"/>
    </source>
</evidence>
<evidence type="ECO:0000256" key="4">
    <source>
        <dbReference type="ARBA" id="ARBA00022917"/>
    </source>
</evidence>
<evidence type="ECO:0000313" key="9">
    <source>
        <dbReference type="Proteomes" id="UP000657075"/>
    </source>
</evidence>
<dbReference type="SUPFAM" id="SSF55681">
    <property type="entry name" value="Class II aaRS and biotin synthetases"/>
    <property type="match status" value="1"/>
</dbReference>
<dbReference type="RefSeq" id="WP_188602353.1">
    <property type="nucleotide sequence ID" value="NZ_AP026830.1"/>
</dbReference>
<reference evidence="8" key="2">
    <citation type="submission" date="2020-09" db="EMBL/GenBank/DDBJ databases">
        <authorList>
            <person name="Sun Q."/>
            <person name="Ohkuma M."/>
        </authorList>
    </citation>
    <scope>NUCLEOTIDE SEQUENCE</scope>
    <source>
        <strain evidence="8">JCM 11219</strain>
    </source>
</reference>
<dbReference type="OrthoDB" id="131570at2157"/>
<organism evidence="8 9">
    <name type="scientific">Vulcanisaeta souniana JCM 11219</name>
    <dbReference type="NCBI Taxonomy" id="1293586"/>
    <lineage>
        <taxon>Archaea</taxon>
        <taxon>Thermoproteota</taxon>
        <taxon>Thermoprotei</taxon>
        <taxon>Thermoproteales</taxon>
        <taxon>Thermoproteaceae</taxon>
        <taxon>Vulcanisaeta</taxon>
    </lineage>
</organism>
<evidence type="ECO:0000256" key="5">
    <source>
        <dbReference type="ARBA" id="ARBA00023146"/>
    </source>
</evidence>
<dbReference type="Proteomes" id="UP001060771">
    <property type="component" value="Chromosome"/>
</dbReference>
<reference evidence="8" key="1">
    <citation type="journal article" date="2014" name="Int. J. Syst. Evol. Microbiol.">
        <title>Complete genome sequence of Corynebacterium casei LMG S-19264T (=DSM 44701T), isolated from a smear-ripened cheese.</title>
        <authorList>
            <consortium name="US DOE Joint Genome Institute (JGI-PGF)"/>
            <person name="Walter F."/>
            <person name="Albersmeier A."/>
            <person name="Kalinowski J."/>
            <person name="Ruckert C."/>
        </authorList>
    </citation>
    <scope>NUCLEOTIDE SEQUENCE</scope>
    <source>
        <strain evidence="8">JCM 11219</strain>
    </source>
</reference>
<evidence type="ECO:0000259" key="6">
    <source>
        <dbReference type="PROSITE" id="PS50862"/>
    </source>
</evidence>
<reference evidence="10" key="3">
    <citation type="submission" date="2022-09" db="EMBL/GenBank/DDBJ databases">
        <title>Complete genome sequence of Vulcanisaeta souniana.</title>
        <authorList>
            <person name="Kato S."/>
            <person name="Itoh T."/>
            <person name="Ohkuma M."/>
        </authorList>
    </citation>
    <scope>NUCLEOTIDE SEQUENCE [LARGE SCALE GENOMIC DNA]</scope>
    <source>
        <strain evidence="10">JCM 11219</strain>
    </source>
</reference>
<dbReference type="Pfam" id="PF00152">
    <property type="entry name" value="tRNA-synt_2"/>
    <property type="match status" value="1"/>
</dbReference>
<keyword evidence="2" id="KW-0547">Nucleotide-binding</keyword>
<protein>
    <submittedName>
        <fullName evidence="8">Asparagine ligase A</fullName>
    </submittedName>
</protein>
<dbReference type="Gene3D" id="3.30.930.10">
    <property type="entry name" value="Bira Bifunctional Protein, Domain 2"/>
    <property type="match status" value="1"/>
</dbReference>
<dbReference type="Proteomes" id="UP000657075">
    <property type="component" value="Unassembled WGS sequence"/>
</dbReference>
<dbReference type="PANTHER" id="PTHR22594">
    <property type="entry name" value="ASPARTYL/LYSYL-TRNA SYNTHETASE"/>
    <property type="match status" value="1"/>
</dbReference>
<dbReference type="GO" id="GO:0006421">
    <property type="term" value="P:asparaginyl-tRNA aminoacylation"/>
    <property type="evidence" value="ECO:0007669"/>
    <property type="project" value="TreeGrafter"/>
</dbReference>
<dbReference type="InterPro" id="IPR004364">
    <property type="entry name" value="Aa-tRNA-synt_II"/>
</dbReference>
<evidence type="ECO:0000256" key="2">
    <source>
        <dbReference type="ARBA" id="ARBA00022741"/>
    </source>
</evidence>
<dbReference type="InterPro" id="IPR045864">
    <property type="entry name" value="aa-tRNA-synth_II/BPL/LPL"/>
</dbReference>
<dbReference type="EMBL" id="AP026830">
    <property type="protein sequence ID" value="BDR91963.1"/>
    <property type="molecule type" value="Genomic_DNA"/>
</dbReference>
<proteinExistence type="predicted"/>
<evidence type="ECO:0000313" key="10">
    <source>
        <dbReference type="Proteomes" id="UP001060771"/>
    </source>
</evidence>
<dbReference type="AlphaFoldDB" id="A0A830E441"/>
<dbReference type="GeneID" id="76206604"/>
<dbReference type="GO" id="GO:0005524">
    <property type="term" value="F:ATP binding"/>
    <property type="evidence" value="ECO:0007669"/>
    <property type="project" value="UniProtKB-KW"/>
</dbReference>
<keyword evidence="10" id="KW-1185">Reference proteome</keyword>
<dbReference type="EMBL" id="BMNM01000001">
    <property type="protein sequence ID" value="GGI69029.1"/>
    <property type="molecule type" value="Genomic_DNA"/>
</dbReference>
<feature type="domain" description="Aminoacyl-transfer RNA synthetases class-II family profile" evidence="6">
    <location>
        <begin position="53"/>
        <end position="355"/>
    </location>
</feature>
<sequence>MDKQPERREPYFHPSILEFEKMASDQDKYLEFLKEWLSHSWKWAREDKYKLVFKVQAEVIDSLREFLNSRGFTEVLAPIIGPVTDPGIRGAKQATVDFYGMEYKVMSSAILYKQYMAASLGKIYFLSPNIRFEPNDSVFTGRHLVEFYQLDLEVYDATYDQVIDLAEDMIIYVVKRVKESYGKELETKLNRQLPDFKKPLRRYTHREAVELVNKLGCKNPQNTEIRWECEKLLSAYHENPLFIIDYPKGARGFYDREDPQKPGILRDFDMLYPEGFGEAISGAEREYEPARVIARMRESGEDPNKYRWYLEMLRESYPLKTAGFGIGVERLTRYVCGLRAVWEARPYPKLAGLGPAP</sequence>
<keyword evidence="3" id="KW-0067">ATP-binding</keyword>
<evidence type="ECO:0000313" key="8">
    <source>
        <dbReference type="EMBL" id="GGI69029.1"/>
    </source>
</evidence>
<dbReference type="GO" id="GO:0004816">
    <property type="term" value="F:asparagine-tRNA ligase activity"/>
    <property type="evidence" value="ECO:0007669"/>
    <property type="project" value="TreeGrafter"/>
</dbReference>
<keyword evidence="5" id="KW-0030">Aminoacyl-tRNA synthetase</keyword>